<reference evidence="8 9" key="1">
    <citation type="submission" date="2007-01" db="EMBL/GenBank/DDBJ databases">
        <title>Complete sequence of Psychromonas ingrahamii 37.</title>
        <authorList>
            <consortium name="US DOE Joint Genome Institute"/>
            <person name="Copeland A."/>
            <person name="Lucas S."/>
            <person name="Lapidus A."/>
            <person name="Barry K."/>
            <person name="Detter J.C."/>
            <person name="Glavina del Rio T."/>
            <person name="Hammon N."/>
            <person name="Israni S."/>
            <person name="Dalin E."/>
            <person name="Tice H."/>
            <person name="Pitluck S."/>
            <person name="Thompson L.S."/>
            <person name="Brettin T."/>
            <person name="Bruce D."/>
            <person name="Han C."/>
            <person name="Tapia R."/>
            <person name="Schmutz J."/>
            <person name="Larimer F."/>
            <person name="Land M."/>
            <person name="Hauser L."/>
            <person name="Kyrpides N."/>
            <person name="Ivanova N."/>
            <person name="Staley J."/>
            <person name="Richardson P."/>
        </authorList>
    </citation>
    <scope>NUCLEOTIDE SEQUENCE [LARGE SCALE GENOMIC DNA]</scope>
    <source>
        <strain evidence="8 9">37</strain>
    </source>
</reference>
<comment type="subcellular location">
    <subcellularLocation>
        <location evidence="6">Cell outer membrane</location>
        <topology evidence="6">Lipid-anchor</topology>
    </subcellularLocation>
</comment>
<organism evidence="8 9">
    <name type="scientific">Psychromonas ingrahamii (strain DSM 17664 / CCUG 51855 / 37)</name>
    <dbReference type="NCBI Taxonomy" id="357804"/>
    <lineage>
        <taxon>Bacteria</taxon>
        <taxon>Pseudomonadati</taxon>
        <taxon>Pseudomonadota</taxon>
        <taxon>Gammaproteobacteria</taxon>
        <taxon>Alteromonadales</taxon>
        <taxon>Psychromonadaceae</taxon>
        <taxon>Psychromonas</taxon>
    </lineage>
</organism>
<keyword evidence="2 6" id="KW-0472">Membrane</keyword>
<dbReference type="Pfam" id="PF13525">
    <property type="entry name" value="YfiO"/>
    <property type="match status" value="1"/>
</dbReference>
<evidence type="ECO:0000256" key="4">
    <source>
        <dbReference type="ARBA" id="ARBA00023237"/>
    </source>
</evidence>
<dbReference type="EMBL" id="CP000510">
    <property type="protein sequence ID" value="ABM04953.1"/>
    <property type="molecule type" value="Genomic_DNA"/>
</dbReference>
<dbReference type="InterPro" id="IPR011990">
    <property type="entry name" value="TPR-like_helical_dom_sf"/>
</dbReference>
<dbReference type="RefSeq" id="WP_011771505.1">
    <property type="nucleotide sequence ID" value="NC_008709.1"/>
</dbReference>
<dbReference type="GO" id="GO:1990063">
    <property type="term" value="C:Bam protein complex"/>
    <property type="evidence" value="ECO:0007669"/>
    <property type="project" value="TreeGrafter"/>
</dbReference>
<dbReference type="SUPFAM" id="SSF48452">
    <property type="entry name" value="TPR-like"/>
    <property type="match status" value="1"/>
</dbReference>
<dbReference type="AlphaFoldDB" id="A1SZN8"/>
<dbReference type="GO" id="GO:0051205">
    <property type="term" value="P:protein insertion into membrane"/>
    <property type="evidence" value="ECO:0007669"/>
    <property type="project" value="UniProtKB-UniRule"/>
</dbReference>
<evidence type="ECO:0000256" key="2">
    <source>
        <dbReference type="ARBA" id="ARBA00023136"/>
    </source>
</evidence>
<dbReference type="Gene3D" id="1.25.40.10">
    <property type="entry name" value="Tetratricopeptide repeat domain"/>
    <property type="match status" value="1"/>
</dbReference>
<dbReference type="eggNOG" id="COG4105">
    <property type="taxonomic scope" value="Bacteria"/>
</dbReference>
<dbReference type="PANTHER" id="PTHR37423:SF1">
    <property type="entry name" value="OUTER MEMBRANE PROTEIN ASSEMBLY FACTOR BAMD"/>
    <property type="match status" value="1"/>
</dbReference>
<evidence type="ECO:0000313" key="9">
    <source>
        <dbReference type="Proteomes" id="UP000000639"/>
    </source>
</evidence>
<dbReference type="OrthoDB" id="9779191at2"/>
<dbReference type="InterPro" id="IPR039565">
    <property type="entry name" value="BamD-like"/>
</dbReference>
<dbReference type="GO" id="GO:0043165">
    <property type="term" value="P:Gram-negative-bacterium-type cell outer membrane assembly"/>
    <property type="evidence" value="ECO:0007669"/>
    <property type="project" value="UniProtKB-UniRule"/>
</dbReference>
<accession>A1SZN8</accession>
<proteinExistence type="inferred from homology"/>
<dbReference type="NCBIfam" id="TIGR03302">
    <property type="entry name" value="OM_YfiO"/>
    <property type="match status" value="1"/>
</dbReference>
<comment type="function">
    <text evidence="6">Part of the outer membrane protein assembly complex, which is involved in assembly and insertion of beta-barrel proteins into the outer membrane.</text>
</comment>
<name>A1SZN8_PSYIN</name>
<keyword evidence="9" id="KW-1185">Reference proteome</keyword>
<evidence type="ECO:0000256" key="1">
    <source>
        <dbReference type="ARBA" id="ARBA00022729"/>
    </source>
</evidence>
<protein>
    <recommendedName>
        <fullName evidence="6">Outer membrane protein assembly factor BamD</fullName>
    </recommendedName>
</protein>
<evidence type="ECO:0000256" key="5">
    <source>
        <dbReference type="ARBA" id="ARBA00023288"/>
    </source>
</evidence>
<comment type="similarity">
    <text evidence="6">Belongs to the BamD family.</text>
</comment>
<evidence type="ECO:0000313" key="8">
    <source>
        <dbReference type="EMBL" id="ABM04953.1"/>
    </source>
</evidence>
<feature type="domain" description="Outer membrane lipoprotein BamD-like" evidence="7">
    <location>
        <begin position="33"/>
        <end position="238"/>
    </location>
</feature>
<dbReference type="Proteomes" id="UP000000639">
    <property type="component" value="Chromosome"/>
</dbReference>
<dbReference type="KEGG" id="pin:Ping_3266"/>
<dbReference type="HOGENOM" id="CLU_065982_0_2_6"/>
<dbReference type="InterPro" id="IPR017689">
    <property type="entry name" value="BamD"/>
</dbReference>
<dbReference type="HAMAP" id="MF_00922">
    <property type="entry name" value="OM_assembly_BamD"/>
    <property type="match status" value="1"/>
</dbReference>
<evidence type="ECO:0000256" key="3">
    <source>
        <dbReference type="ARBA" id="ARBA00023139"/>
    </source>
</evidence>
<comment type="subunit">
    <text evidence="6">Part of the Bam complex.</text>
</comment>
<dbReference type="CDD" id="cd15830">
    <property type="entry name" value="BamD"/>
    <property type="match status" value="1"/>
</dbReference>
<evidence type="ECO:0000259" key="7">
    <source>
        <dbReference type="Pfam" id="PF13525"/>
    </source>
</evidence>
<dbReference type="PROSITE" id="PS51257">
    <property type="entry name" value="PROKAR_LIPOPROTEIN"/>
    <property type="match status" value="1"/>
</dbReference>
<keyword evidence="4 6" id="KW-0998">Cell outer membrane</keyword>
<keyword evidence="1 6" id="KW-0732">Signal</keyword>
<sequence length="257" mass="29643">MKKILRLITSSLMIVLLSTGCSSKKAEKPKVDDKPPMVLYEQAKQALESASFEKASDILEALDTRYPFGPHSDQVQLDLIYAYYKRGETAFTLANIDRFLRLNPTHPDLDYIYYMRGLTYISADQQFFQDLFGIDRYNRDPNNAIQAFKDLSRIIKYYPSSEYAVDAQQRIIDLKDRLARYEIGIAQWYLKREAYIAAINRCKIVLNNYPDMPAVEQALEIMIASYNVLGIEEPKMNALAVLKLNYPKNLTLIDVKP</sequence>
<gene>
    <name evidence="6" type="primary">bamD</name>
    <name evidence="8" type="ordered locus">Ping_3266</name>
</gene>
<keyword evidence="5 6" id="KW-0449">Lipoprotein</keyword>
<dbReference type="STRING" id="357804.Ping_3266"/>
<keyword evidence="3 6" id="KW-0564">Palmitate</keyword>
<dbReference type="PANTHER" id="PTHR37423">
    <property type="entry name" value="SOLUBLE LYTIC MUREIN TRANSGLYCOSYLASE-RELATED"/>
    <property type="match status" value="1"/>
</dbReference>
<evidence type="ECO:0000256" key="6">
    <source>
        <dbReference type="HAMAP-Rule" id="MF_00922"/>
    </source>
</evidence>